<name>E0Y064_9PROT</name>
<feature type="transmembrane region" description="Helical" evidence="1">
    <location>
        <begin position="74"/>
        <end position="94"/>
    </location>
</feature>
<keyword evidence="1" id="KW-0812">Transmembrane</keyword>
<evidence type="ECO:0008006" key="3">
    <source>
        <dbReference type="Google" id="ProtNLM"/>
    </source>
</evidence>
<feature type="transmembrane region" description="Helical" evidence="1">
    <location>
        <begin position="169"/>
        <end position="188"/>
    </location>
</feature>
<feature type="transmembrane region" description="Helical" evidence="1">
    <location>
        <begin position="5"/>
        <end position="24"/>
    </location>
</feature>
<dbReference type="InterPro" id="IPR036259">
    <property type="entry name" value="MFS_trans_sf"/>
</dbReference>
<dbReference type="SUPFAM" id="SSF103473">
    <property type="entry name" value="MFS general substrate transporter"/>
    <property type="match status" value="1"/>
</dbReference>
<feature type="transmembrane region" description="Helical" evidence="1">
    <location>
        <begin position="380"/>
        <end position="403"/>
    </location>
</feature>
<accession>E0Y064</accession>
<feature type="transmembrane region" description="Helical" evidence="1">
    <location>
        <begin position="100"/>
        <end position="120"/>
    </location>
</feature>
<feature type="transmembrane region" description="Helical" evidence="1">
    <location>
        <begin position="298"/>
        <end position="324"/>
    </location>
</feature>
<feature type="transmembrane region" description="Helical" evidence="1">
    <location>
        <begin position="245"/>
        <end position="263"/>
    </location>
</feature>
<evidence type="ECO:0000256" key="1">
    <source>
        <dbReference type="SAM" id="Phobius"/>
    </source>
</evidence>
<feature type="transmembrane region" description="Helical" evidence="1">
    <location>
        <begin position="275"/>
        <end position="292"/>
    </location>
</feature>
<feature type="transmembrane region" description="Helical" evidence="1">
    <location>
        <begin position="336"/>
        <end position="360"/>
    </location>
</feature>
<proteinExistence type="predicted"/>
<organism evidence="2">
    <name type="scientific">uncultured alpha proteobacterium EB080_L11F12</name>
    <dbReference type="NCBI Taxonomy" id="710795"/>
    <lineage>
        <taxon>Bacteria</taxon>
        <taxon>Pseudomonadati</taxon>
        <taxon>Pseudomonadota</taxon>
        <taxon>Alphaproteobacteria</taxon>
        <taxon>environmental samples</taxon>
    </lineage>
</organism>
<dbReference type="AlphaFoldDB" id="E0Y064"/>
<feature type="transmembrane region" description="Helical" evidence="1">
    <location>
        <begin position="140"/>
        <end position="163"/>
    </location>
</feature>
<dbReference type="Gene3D" id="1.20.1250.20">
    <property type="entry name" value="MFS general substrate transporter like domains"/>
    <property type="match status" value="2"/>
</dbReference>
<feature type="transmembrane region" description="Helical" evidence="1">
    <location>
        <begin position="36"/>
        <end position="54"/>
    </location>
</feature>
<dbReference type="Pfam" id="PF13347">
    <property type="entry name" value="MFS_2"/>
    <property type="match status" value="1"/>
</dbReference>
<reference evidence="2" key="1">
    <citation type="journal article" date="2011" name="Environ. Microbiol.">
        <title>Time-series analyses of Monterey Bay coastal microbial picoplankton using a 'genome proxy' microarray.</title>
        <authorList>
            <person name="Rich V.I."/>
            <person name="Pham V.D."/>
            <person name="Eppley J."/>
            <person name="Shi Y."/>
            <person name="DeLong E.F."/>
        </authorList>
    </citation>
    <scope>NUCLEOTIDE SEQUENCE</scope>
</reference>
<dbReference type="EMBL" id="GU474937">
    <property type="protein sequence ID" value="ADI20055.1"/>
    <property type="molecule type" value="Genomic_DNA"/>
</dbReference>
<feature type="transmembrane region" description="Helical" evidence="1">
    <location>
        <begin position="209"/>
        <end position="233"/>
    </location>
</feature>
<sequence length="406" mass="44508">MNLSLIKYSFFAGMLAFAGLPIYLHAPKYFLDNYDISLTIIGVTLLVLRCLDFIQDPLIGWGLDVVKICRSSLVKLMGLTIAISMVATFSFTAIGNPLVWFVICMIFLFSSFSVLSILFYTQGVLKAKSLGQRGHIKLAVWRETGGLVGVCLASVLPVIFTNFGIEKNMAWFSISFAVVVLISIILMSKEWQISILPKSNLKIIFEDQVLRRLIIIALLNAAPLAITTTLFLFFVEYCLGPKFPAGLFLVVFFISAALSVPIWGKLGKYFSAKNILLFAMLSSIFIFAYVLSLSAGDYLAFAIVCALSGFTLGADMTILPAVFARRIDHIGVTAGQAFGVWSFCAKFTLAVAAAFVLPILDWAGFSTIEINTGKALWTLTLLYAGLPCILKLGAVMMLSSNYLKEI</sequence>
<protein>
    <recommendedName>
        <fullName evidence="3">Na+/melibiose symporter and related transporters</fullName>
    </recommendedName>
</protein>
<keyword evidence="1" id="KW-1133">Transmembrane helix</keyword>
<keyword evidence="1" id="KW-0472">Membrane</keyword>
<evidence type="ECO:0000313" key="2">
    <source>
        <dbReference type="EMBL" id="ADI20055.1"/>
    </source>
</evidence>